<evidence type="ECO:0000256" key="1">
    <source>
        <dbReference type="ARBA" id="ARBA00038097"/>
    </source>
</evidence>
<dbReference type="GO" id="GO:0005743">
    <property type="term" value="C:mitochondrial inner membrane"/>
    <property type="evidence" value="ECO:0007669"/>
    <property type="project" value="TreeGrafter"/>
</dbReference>
<dbReference type="SUPFAM" id="SSF53474">
    <property type="entry name" value="alpha/beta-Hydrolases"/>
    <property type="match status" value="1"/>
</dbReference>
<dbReference type="PANTHER" id="PTHR42886">
    <property type="entry name" value="RE40534P-RELATED"/>
    <property type="match status" value="1"/>
</dbReference>
<evidence type="ECO:0000259" key="3">
    <source>
        <dbReference type="Pfam" id="PF00561"/>
    </source>
</evidence>
<evidence type="ECO:0000313" key="5">
    <source>
        <dbReference type="Proteomes" id="UP000078397"/>
    </source>
</evidence>
<dbReference type="Pfam" id="PF00561">
    <property type="entry name" value="Abhydrolase_1"/>
    <property type="match status" value="1"/>
</dbReference>
<comment type="similarity">
    <text evidence="1">Belongs to the peptidase S33 family. ABHD4/ABHD5 subfamily.</text>
</comment>
<feature type="region of interest" description="Disordered" evidence="2">
    <location>
        <begin position="241"/>
        <end position="268"/>
    </location>
</feature>
<proteinExistence type="inferred from homology"/>
<dbReference type="InterPro" id="IPR029058">
    <property type="entry name" value="AB_hydrolase_fold"/>
</dbReference>
<organism evidence="4 5">
    <name type="scientific">Pochonia chlamydosporia 170</name>
    <dbReference type="NCBI Taxonomy" id="1380566"/>
    <lineage>
        <taxon>Eukaryota</taxon>
        <taxon>Fungi</taxon>
        <taxon>Dikarya</taxon>
        <taxon>Ascomycota</taxon>
        <taxon>Pezizomycotina</taxon>
        <taxon>Sordariomycetes</taxon>
        <taxon>Hypocreomycetidae</taxon>
        <taxon>Hypocreales</taxon>
        <taxon>Clavicipitaceae</taxon>
        <taxon>Pochonia</taxon>
    </lineage>
</organism>
<dbReference type="Gene3D" id="3.40.50.1820">
    <property type="entry name" value="alpha/beta hydrolase"/>
    <property type="match status" value="1"/>
</dbReference>
<dbReference type="STRING" id="1380566.A0A179FTY1"/>
<dbReference type="GO" id="GO:0006654">
    <property type="term" value="P:phosphatidic acid biosynthetic process"/>
    <property type="evidence" value="ECO:0007669"/>
    <property type="project" value="TreeGrafter"/>
</dbReference>
<feature type="domain" description="AB hydrolase-1" evidence="3">
    <location>
        <begin position="113"/>
        <end position="441"/>
    </location>
</feature>
<feature type="compositionally biased region" description="Polar residues" evidence="2">
    <location>
        <begin position="1"/>
        <end position="13"/>
    </location>
</feature>
<dbReference type="PANTHER" id="PTHR42886:SF29">
    <property type="entry name" value="PUMMELIG, ISOFORM A"/>
    <property type="match status" value="1"/>
</dbReference>
<gene>
    <name evidence="4" type="ORF">VFPPC_05188</name>
</gene>
<accession>A0A179FTY1</accession>
<dbReference type="EMBL" id="LSBJ02000003">
    <property type="protein sequence ID" value="OAQ69054.1"/>
    <property type="molecule type" value="Genomic_DNA"/>
</dbReference>
<dbReference type="GO" id="GO:0055088">
    <property type="term" value="P:lipid homeostasis"/>
    <property type="evidence" value="ECO:0007669"/>
    <property type="project" value="TreeGrafter"/>
</dbReference>
<dbReference type="AlphaFoldDB" id="A0A179FTY1"/>
<dbReference type="GO" id="GO:0035965">
    <property type="term" value="P:cardiolipin acyl-chain remodeling"/>
    <property type="evidence" value="ECO:0007669"/>
    <property type="project" value="TreeGrafter"/>
</dbReference>
<keyword evidence="5" id="KW-1185">Reference proteome</keyword>
<sequence length="465" mass="52140">MTTSVEAPNNVEQKPTRGGPPSVYFPLGYKDAAYQWWTSVTPTLAERNVISLVPYLKETVDSLTSVATTTTTTDKPDPFGTRIWRRSLVQLSGKNRALNEICIERQGEDVEDTLVMVHGYGAGLGFFYKNFEPITRIPGLKLYALDMLGMGNSSRPPFKIHARDKEEKVKEAEDWFIDALEEWRKARKIERFTLLGHSLGGYLAVSYAIKYPGHLKKLILASPVGIPEDPYAVNAKLPEPEESTLPNEFTQDQQQTTTTAANPPPNAPKRPLPNWLVWLWDANISPFSIVRMAGPFGPRFVSGWSSRRFNHLPPAEAQALHDYSFSIFKQKGSGEYALAYILAPGAYARRPVINRIHQVGRQPYSQEDGKTLKETGIPMVFMYGENDWMDVAGGLAAEEKLKEAKVQALLHGTDDEKRNENGSVRVVVIPKAGHHLYLDNPEDFNDVLTKELKETMAAEKKRALL</sequence>
<comment type="caution">
    <text evidence="4">The sequence shown here is derived from an EMBL/GenBank/DDBJ whole genome shotgun (WGS) entry which is preliminary data.</text>
</comment>
<keyword evidence="4" id="KW-0378">Hydrolase</keyword>
<dbReference type="KEGG" id="pchm:VFPPC_05188"/>
<reference evidence="4 5" key="1">
    <citation type="journal article" date="2016" name="PLoS Pathog.">
        <title>Biosynthesis of antibiotic leucinostatins in bio-control fungus Purpureocillium lilacinum and their inhibition on phytophthora revealed by genome mining.</title>
        <authorList>
            <person name="Wang G."/>
            <person name="Liu Z."/>
            <person name="Lin R."/>
            <person name="Li E."/>
            <person name="Mao Z."/>
            <person name="Ling J."/>
            <person name="Yang Y."/>
            <person name="Yin W.B."/>
            <person name="Xie B."/>
        </authorList>
    </citation>
    <scope>NUCLEOTIDE SEQUENCE [LARGE SCALE GENOMIC DNA]</scope>
    <source>
        <strain evidence="4">170</strain>
    </source>
</reference>
<dbReference type="Proteomes" id="UP000078397">
    <property type="component" value="Unassembled WGS sequence"/>
</dbReference>
<dbReference type="OrthoDB" id="7457040at2759"/>
<protein>
    <submittedName>
        <fullName evidence="4">Alpha/beta hydrolase</fullName>
    </submittedName>
</protein>
<dbReference type="RefSeq" id="XP_018145904.1">
    <property type="nucleotide sequence ID" value="XM_018284422.1"/>
</dbReference>
<feature type="region of interest" description="Disordered" evidence="2">
    <location>
        <begin position="1"/>
        <end position="20"/>
    </location>
</feature>
<dbReference type="GO" id="GO:0004623">
    <property type="term" value="F:phospholipase A2 activity"/>
    <property type="evidence" value="ECO:0007669"/>
    <property type="project" value="TreeGrafter"/>
</dbReference>
<dbReference type="GeneID" id="28848416"/>
<evidence type="ECO:0000313" key="4">
    <source>
        <dbReference type="EMBL" id="OAQ69054.1"/>
    </source>
</evidence>
<dbReference type="GO" id="GO:0042171">
    <property type="term" value="F:lysophosphatidic acid acyltransferase activity"/>
    <property type="evidence" value="ECO:0007669"/>
    <property type="project" value="TreeGrafter"/>
</dbReference>
<dbReference type="InterPro" id="IPR000073">
    <property type="entry name" value="AB_hydrolase_1"/>
</dbReference>
<evidence type="ECO:0000256" key="2">
    <source>
        <dbReference type="SAM" id="MobiDB-lite"/>
    </source>
</evidence>
<name>A0A179FTY1_METCM</name>